<keyword evidence="5 10" id="KW-0255">Endonuclease</keyword>
<proteinExistence type="inferred from homology"/>
<dbReference type="PROSITE" id="PS50830">
    <property type="entry name" value="TNASE_3"/>
    <property type="match status" value="1"/>
</dbReference>
<dbReference type="HOGENOM" id="CLU_046484_0_0_1"/>
<feature type="transmembrane region" description="Helical" evidence="8">
    <location>
        <begin position="20"/>
        <end position="41"/>
    </location>
</feature>
<protein>
    <submittedName>
        <fullName evidence="10">Putative endonuclease LCL3</fullName>
    </submittedName>
</protein>
<dbReference type="GO" id="GO:0016787">
    <property type="term" value="F:hydrolase activity"/>
    <property type="evidence" value="ECO:0007669"/>
    <property type="project" value="UniProtKB-KW"/>
</dbReference>
<dbReference type="KEGG" id="wic:J056_000322"/>
<evidence type="ECO:0000256" key="6">
    <source>
        <dbReference type="ARBA" id="ARBA00022801"/>
    </source>
</evidence>
<dbReference type="GO" id="GO:0005739">
    <property type="term" value="C:mitochondrion"/>
    <property type="evidence" value="ECO:0007669"/>
    <property type="project" value="UniProtKB-SubCell"/>
</dbReference>
<dbReference type="EMBL" id="KE007224">
    <property type="protein sequence ID" value="EOR04961.1"/>
    <property type="molecule type" value="Genomic_DNA"/>
</dbReference>
<evidence type="ECO:0000313" key="10">
    <source>
        <dbReference type="EMBL" id="EOR04961.1"/>
    </source>
</evidence>
<dbReference type="RefSeq" id="XP_009265995.1">
    <property type="nucleotide sequence ID" value="XM_009267720.1"/>
</dbReference>
<evidence type="ECO:0000256" key="8">
    <source>
        <dbReference type="SAM" id="Phobius"/>
    </source>
</evidence>
<evidence type="ECO:0000256" key="7">
    <source>
        <dbReference type="ARBA" id="ARBA00022837"/>
    </source>
</evidence>
<dbReference type="SUPFAM" id="SSF50199">
    <property type="entry name" value="Staphylococcal nuclease"/>
    <property type="match status" value="1"/>
</dbReference>
<comment type="subcellular location">
    <subcellularLocation>
        <location evidence="1">Membrane</location>
        <topology evidence="1">Single-pass membrane protein</topology>
    </subcellularLocation>
    <subcellularLocation>
        <location evidence="2">Mitochondrion</location>
    </subcellularLocation>
</comment>
<accession>R9AXX4</accession>
<dbReference type="OMA" id="IYHTPGG"/>
<dbReference type="AlphaFoldDB" id="R9AXX4"/>
<evidence type="ECO:0000256" key="4">
    <source>
        <dbReference type="ARBA" id="ARBA00022722"/>
    </source>
</evidence>
<name>R9AXX4_WALI9</name>
<gene>
    <name evidence="10" type="ORF">J056_000322</name>
</gene>
<keyword evidence="8" id="KW-1133">Transmembrane helix</keyword>
<sequence length="230" mass="26059">MAMTWSKEDKRGAGEAVKAAGFVGIGVASAFLGILAHKVFIRRVRNVDMITASMIDKQARVRGLVTRVGDGDNFRLYHTPLLSFTQRRAILGRKMTANDTIHVRLAGVDAPETAHFGKPAQPYANEALEWLRKTITGEKVSVKLLRKDRYGRVVGNAQLLAKWYRPWRKNVSMELTKAGYGSIYAQDDAEYDGMLDRLRKVESDARRKKRGMWKQKKVELPADYKSKYRG</sequence>
<reference evidence="11" key="1">
    <citation type="journal article" date="2013" name="BMC Genomics">
        <title>Genome and transcriptome sequencing of the halophilic fungus Wallemia ichthyophaga: haloadaptations present and absent.</title>
        <authorList>
            <person name="Zajc J."/>
            <person name="Liu Y."/>
            <person name="Dai W."/>
            <person name="Yang Z."/>
            <person name="Hu J."/>
            <person name="Gostincar C."/>
            <person name="Gunde-Cimerman N."/>
        </authorList>
    </citation>
    <scope>NUCLEOTIDE SEQUENCE [LARGE SCALE GENOMIC DNA]</scope>
    <source>
        <strain evidence="11">EXF-994 / CBS 113033</strain>
    </source>
</reference>
<keyword evidence="7" id="KW-0106">Calcium</keyword>
<keyword evidence="8" id="KW-0472">Membrane</keyword>
<evidence type="ECO:0000256" key="2">
    <source>
        <dbReference type="ARBA" id="ARBA00004173"/>
    </source>
</evidence>
<dbReference type="InterPro" id="IPR016071">
    <property type="entry name" value="Staphylococal_nuclease_OB-fold"/>
</dbReference>
<evidence type="ECO:0000259" key="9">
    <source>
        <dbReference type="PROSITE" id="PS50830"/>
    </source>
</evidence>
<evidence type="ECO:0000256" key="5">
    <source>
        <dbReference type="ARBA" id="ARBA00022759"/>
    </source>
</evidence>
<dbReference type="Gene3D" id="2.40.50.90">
    <property type="match status" value="1"/>
</dbReference>
<keyword evidence="8" id="KW-0812">Transmembrane</keyword>
<dbReference type="OrthoDB" id="430293at2759"/>
<dbReference type="GO" id="GO:0016020">
    <property type="term" value="C:membrane"/>
    <property type="evidence" value="ECO:0007669"/>
    <property type="project" value="UniProtKB-SubCell"/>
</dbReference>
<comment type="similarity">
    <text evidence="3">Belongs to the LCL3 family.</text>
</comment>
<dbReference type="Pfam" id="PF00565">
    <property type="entry name" value="SNase"/>
    <property type="match status" value="1"/>
</dbReference>
<organism evidence="10 11">
    <name type="scientific">Wallemia ichthyophaga (strain EXF-994 / CBS 113033)</name>
    <dbReference type="NCBI Taxonomy" id="1299270"/>
    <lineage>
        <taxon>Eukaryota</taxon>
        <taxon>Fungi</taxon>
        <taxon>Dikarya</taxon>
        <taxon>Basidiomycota</taxon>
        <taxon>Wallemiomycotina</taxon>
        <taxon>Wallemiomycetes</taxon>
        <taxon>Wallemiales</taxon>
        <taxon>Wallemiaceae</taxon>
        <taxon>Wallemia</taxon>
    </lineage>
</organism>
<dbReference type="Proteomes" id="UP000014064">
    <property type="component" value="Unassembled WGS sequence"/>
</dbReference>
<dbReference type="InterPro" id="IPR035437">
    <property type="entry name" value="SNase_OB-fold_sf"/>
</dbReference>
<dbReference type="SMART" id="SM00318">
    <property type="entry name" value="SNc"/>
    <property type="match status" value="1"/>
</dbReference>
<dbReference type="GeneID" id="20373274"/>
<evidence type="ECO:0000256" key="1">
    <source>
        <dbReference type="ARBA" id="ARBA00004167"/>
    </source>
</evidence>
<dbReference type="PANTHER" id="PTHR12302:SF3">
    <property type="entry name" value="SERINE_THREONINE-PROTEIN KINASE 31"/>
    <property type="match status" value="1"/>
</dbReference>
<evidence type="ECO:0000313" key="11">
    <source>
        <dbReference type="Proteomes" id="UP000014064"/>
    </source>
</evidence>
<dbReference type="eggNOG" id="ENOG502S1U4">
    <property type="taxonomic scope" value="Eukaryota"/>
</dbReference>
<feature type="domain" description="TNase-like" evidence="9">
    <location>
        <begin position="59"/>
        <end position="215"/>
    </location>
</feature>
<keyword evidence="11" id="KW-1185">Reference proteome</keyword>
<dbReference type="GO" id="GO:0004519">
    <property type="term" value="F:endonuclease activity"/>
    <property type="evidence" value="ECO:0007669"/>
    <property type="project" value="UniProtKB-KW"/>
</dbReference>
<dbReference type="PANTHER" id="PTHR12302">
    <property type="entry name" value="EBNA2 BINDING PROTEIN P100"/>
    <property type="match status" value="1"/>
</dbReference>
<dbReference type="STRING" id="1299270.R9AXX4"/>
<keyword evidence="6" id="KW-0378">Hydrolase</keyword>
<keyword evidence="4" id="KW-0540">Nuclease</keyword>
<evidence type="ECO:0000256" key="3">
    <source>
        <dbReference type="ARBA" id="ARBA00005435"/>
    </source>
</evidence>